<gene>
    <name evidence="2" type="ORF">PENSTE_c008G00013</name>
</gene>
<dbReference type="Proteomes" id="UP000191285">
    <property type="component" value="Unassembled WGS sequence"/>
</dbReference>
<feature type="compositionally biased region" description="Low complexity" evidence="1">
    <location>
        <begin position="38"/>
        <end position="47"/>
    </location>
</feature>
<feature type="region of interest" description="Disordered" evidence="1">
    <location>
        <begin position="576"/>
        <end position="595"/>
    </location>
</feature>
<accession>A0A1V6TCD3</accession>
<feature type="compositionally biased region" description="Polar residues" evidence="1">
    <location>
        <begin position="84"/>
        <end position="97"/>
    </location>
</feature>
<reference evidence="3" key="1">
    <citation type="journal article" date="2017" name="Nat. Microbiol.">
        <title>Global analysis of biosynthetic gene clusters reveals vast potential of secondary metabolite production in Penicillium species.</title>
        <authorList>
            <person name="Nielsen J.C."/>
            <person name="Grijseels S."/>
            <person name="Prigent S."/>
            <person name="Ji B."/>
            <person name="Dainat J."/>
            <person name="Nielsen K.F."/>
            <person name="Frisvad J.C."/>
            <person name="Workman M."/>
            <person name="Nielsen J."/>
        </authorList>
    </citation>
    <scope>NUCLEOTIDE SEQUENCE [LARGE SCALE GENOMIC DNA]</scope>
    <source>
        <strain evidence="3">IBT 24891</strain>
    </source>
</reference>
<organism evidence="2 3">
    <name type="scientific">Penicillium steckii</name>
    <dbReference type="NCBI Taxonomy" id="303698"/>
    <lineage>
        <taxon>Eukaryota</taxon>
        <taxon>Fungi</taxon>
        <taxon>Dikarya</taxon>
        <taxon>Ascomycota</taxon>
        <taxon>Pezizomycotina</taxon>
        <taxon>Eurotiomycetes</taxon>
        <taxon>Eurotiomycetidae</taxon>
        <taxon>Eurotiales</taxon>
        <taxon>Aspergillaceae</taxon>
        <taxon>Penicillium</taxon>
    </lineage>
</organism>
<feature type="compositionally biased region" description="Pro residues" evidence="1">
    <location>
        <begin position="314"/>
        <end position="326"/>
    </location>
</feature>
<feature type="region of interest" description="Disordered" evidence="1">
    <location>
        <begin position="1"/>
        <end position="107"/>
    </location>
</feature>
<proteinExistence type="predicted"/>
<evidence type="ECO:0000313" key="3">
    <source>
        <dbReference type="Proteomes" id="UP000191285"/>
    </source>
</evidence>
<feature type="compositionally biased region" description="Polar residues" evidence="1">
    <location>
        <begin position="577"/>
        <end position="590"/>
    </location>
</feature>
<feature type="compositionally biased region" description="Low complexity" evidence="1">
    <location>
        <begin position="98"/>
        <end position="107"/>
    </location>
</feature>
<feature type="compositionally biased region" description="Basic residues" evidence="1">
    <location>
        <begin position="148"/>
        <end position="164"/>
    </location>
</feature>
<dbReference type="EMBL" id="MLKD01000008">
    <property type="protein sequence ID" value="OQE23841.1"/>
    <property type="molecule type" value="Genomic_DNA"/>
</dbReference>
<feature type="compositionally biased region" description="Basic residues" evidence="1">
    <location>
        <begin position="9"/>
        <end position="25"/>
    </location>
</feature>
<evidence type="ECO:0000256" key="1">
    <source>
        <dbReference type="SAM" id="MobiDB-lite"/>
    </source>
</evidence>
<feature type="region of interest" description="Disordered" evidence="1">
    <location>
        <begin position="616"/>
        <end position="638"/>
    </location>
</feature>
<comment type="caution">
    <text evidence="2">The sequence shown here is derived from an EMBL/GenBank/DDBJ whole genome shotgun (WGS) entry which is preliminary data.</text>
</comment>
<sequence>MFSSFNNRGHLRKSMSSRSIRKPHRPPTELIDPDLAKVHAAAAASRAMHSSQQCPRPLSGELKSSYNRVGGPSSVSIPKRRPNPSIQYTDDGASTSGLPVVLPSTPLPSNETQSIVLANDHTYSAAFPPTAEPNGLDGRDSSVPSSYRRLRKAKSMFSTRHRSSHIPYSSTPPLPRRDAMDIERSPQYVLPRTMRRTPSLIRSSPGQCSRTVRHCQSQDTAIKIARNQFNKENDETQIQSRRSSLFVHRRRRETKPFRKTFHITGGSSVDEKLGDESRGRRRTFSASFKDGFKRVFGLSKSVAHQSRSSLEADPPMPPARPAPPAPVISKKNSIDRPVCENTDIRSEMPPSLLRVPNVSPSVASLCTSKSRVTSWADSTVANTVTTRKIGHRQSLSLIEEHGDLNQQFPQHPPGMVDQTSPKRSAAQRFNDWVDSHDLYSALMQQIGRQAARNPDEEITLGTVPEHRAIPARASSALSRRSRVTIRRVPSGDSSTPRSFTTARAGDLSSPRKHVVRPLQYISSPTKSQTVRGQKSQVLDVKVDQKLARSPYMNGEGSDDDTGSVIIVHHGGLRRESVSPSVYSRTTNGGTPTDIGMDSIYSVEEPGTATIFAPQRTVYKSPKRSSGSSSLEQPQLKPSMDWQKWMSSQIERIETTSPTREHVREDAQFQEEEDEIFMGMIRRAPVPTQESTVIPYVTSEPSHEDSHPIEQLTVAPQNNFSRPFSRSSSIRTILPSRNTEPMSTVKKTPEAAAGDTGSSIASPTVIRVPSERNLSPMRTRTTNLSNLLESPTPQRSVPDMAKRNMIQEQYRRYSVRRPMTNGKANSFRSVHAYRDSHTMNNENLSLKEEHDRAMDDYHRLQESHSTISSKHMVEMFLNSRRRPAEERMLESNPPGEAFV</sequence>
<dbReference type="AlphaFoldDB" id="A0A1V6TCD3"/>
<evidence type="ECO:0000313" key="2">
    <source>
        <dbReference type="EMBL" id="OQE23841.1"/>
    </source>
</evidence>
<feature type="compositionally biased region" description="Polar residues" evidence="1">
    <location>
        <begin position="491"/>
        <end position="501"/>
    </location>
</feature>
<dbReference type="OrthoDB" id="9975114at2759"/>
<dbReference type="STRING" id="303698.A0A1V6TCD3"/>
<feature type="compositionally biased region" description="Polar residues" evidence="1">
    <location>
        <begin position="736"/>
        <end position="745"/>
    </location>
</feature>
<protein>
    <submittedName>
        <fullName evidence="2">Uncharacterized protein</fullName>
    </submittedName>
</protein>
<feature type="region of interest" description="Disordered" evidence="1">
    <location>
        <begin position="306"/>
        <end position="354"/>
    </location>
</feature>
<name>A0A1V6TCD3_9EURO</name>
<feature type="region of interest" description="Disordered" evidence="1">
    <location>
        <begin position="472"/>
        <end position="511"/>
    </location>
</feature>
<feature type="compositionally biased region" description="Basic and acidic residues" evidence="1">
    <location>
        <begin position="332"/>
        <end position="346"/>
    </location>
</feature>
<feature type="region of interest" description="Disordered" evidence="1">
    <location>
        <begin position="126"/>
        <end position="178"/>
    </location>
</feature>
<keyword evidence="3" id="KW-1185">Reference proteome</keyword>
<feature type="region of interest" description="Disordered" evidence="1">
    <location>
        <begin position="736"/>
        <end position="760"/>
    </location>
</feature>